<dbReference type="CDD" id="cd04900">
    <property type="entry name" value="ACT_UUR-like_1"/>
    <property type="match status" value="1"/>
</dbReference>
<dbReference type="PROSITE" id="PS51671">
    <property type="entry name" value="ACT"/>
    <property type="match status" value="2"/>
</dbReference>
<dbReference type="Gene3D" id="3.30.460.10">
    <property type="entry name" value="Beta Polymerase, domain 2"/>
    <property type="match status" value="1"/>
</dbReference>
<dbReference type="CDD" id="cd04899">
    <property type="entry name" value="ACT_ACR-UUR-like_2"/>
    <property type="match status" value="1"/>
</dbReference>
<keyword evidence="2 7" id="KW-0548">Nucleotidyltransferase</keyword>
<comment type="catalytic activity">
    <reaction evidence="7">
        <text>[protein-PII]-uridylyl-L-tyrosine + H2O = [protein-PII]-L-tyrosine + UMP + H(+)</text>
        <dbReference type="Rhea" id="RHEA:48600"/>
        <dbReference type="Rhea" id="RHEA-COMP:12147"/>
        <dbReference type="Rhea" id="RHEA-COMP:12148"/>
        <dbReference type="ChEBI" id="CHEBI:15377"/>
        <dbReference type="ChEBI" id="CHEBI:15378"/>
        <dbReference type="ChEBI" id="CHEBI:46858"/>
        <dbReference type="ChEBI" id="CHEBI:57865"/>
        <dbReference type="ChEBI" id="CHEBI:90602"/>
    </reaction>
</comment>
<organism evidence="10 11">
    <name type="scientific">Polymorphobacter multimanifer</name>
    <dbReference type="NCBI Taxonomy" id="1070431"/>
    <lineage>
        <taxon>Bacteria</taxon>
        <taxon>Pseudomonadati</taxon>
        <taxon>Pseudomonadota</taxon>
        <taxon>Alphaproteobacteria</taxon>
        <taxon>Sphingomonadales</taxon>
        <taxon>Sphingosinicellaceae</taxon>
        <taxon>Polymorphobacter</taxon>
    </lineage>
</organism>
<feature type="region of interest" description="Uridylyltransferase" evidence="7">
    <location>
        <begin position="1"/>
        <end position="378"/>
    </location>
</feature>
<dbReference type="SMART" id="SM00471">
    <property type="entry name" value="HDc"/>
    <property type="match status" value="1"/>
</dbReference>
<evidence type="ECO:0000256" key="5">
    <source>
        <dbReference type="ARBA" id="ARBA00022842"/>
    </source>
</evidence>
<dbReference type="GO" id="GO:0006808">
    <property type="term" value="P:regulation of nitrogen utilization"/>
    <property type="evidence" value="ECO:0007669"/>
    <property type="project" value="UniProtKB-UniRule"/>
</dbReference>
<dbReference type="EMBL" id="JACIIV010000013">
    <property type="protein sequence ID" value="MBB6227875.1"/>
    <property type="molecule type" value="Genomic_DNA"/>
</dbReference>
<evidence type="ECO:0000256" key="4">
    <source>
        <dbReference type="ARBA" id="ARBA00022801"/>
    </source>
</evidence>
<dbReference type="RefSeq" id="WP_184199203.1">
    <property type="nucleotide sequence ID" value="NZ_JACIIV010000013.1"/>
</dbReference>
<evidence type="ECO:0000259" key="8">
    <source>
        <dbReference type="PROSITE" id="PS51671"/>
    </source>
</evidence>
<evidence type="ECO:0000256" key="1">
    <source>
        <dbReference type="ARBA" id="ARBA00022679"/>
    </source>
</evidence>
<dbReference type="InterPro" id="IPR043519">
    <property type="entry name" value="NT_sf"/>
</dbReference>
<evidence type="ECO:0000256" key="3">
    <source>
        <dbReference type="ARBA" id="ARBA00022737"/>
    </source>
</evidence>
<keyword evidence="1 7" id="KW-0808">Transferase</keyword>
<dbReference type="HAMAP" id="MF_00277">
    <property type="entry name" value="PII_uridylyl_transf"/>
    <property type="match status" value="1"/>
</dbReference>
<dbReference type="AlphaFoldDB" id="A0A841LDJ0"/>
<dbReference type="GO" id="GO:0008081">
    <property type="term" value="F:phosphoric diester hydrolase activity"/>
    <property type="evidence" value="ECO:0007669"/>
    <property type="project" value="UniProtKB-UniRule"/>
</dbReference>
<comment type="domain">
    <text evidence="7">Has four distinct domains: an N-terminal nucleotidyltransferase (NT) domain responsible for UTase activity, a central HD domain that encodes UR activity, and two C-terminal ACT domains that seem to have a role in glutamine sensing.</text>
</comment>
<reference evidence="10 11" key="1">
    <citation type="submission" date="2020-08" db="EMBL/GenBank/DDBJ databases">
        <title>Genomic Encyclopedia of Type Strains, Phase IV (KMG-IV): sequencing the most valuable type-strain genomes for metagenomic binning, comparative biology and taxonomic classification.</title>
        <authorList>
            <person name="Goeker M."/>
        </authorList>
    </citation>
    <scope>NUCLEOTIDE SEQUENCE [LARGE SCALE GENOMIC DNA]</scope>
    <source>
        <strain evidence="10 11">DSM 102189</strain>
    </source>
</reference>
<dbReference type="NCBIfam" id="TIGR01693">
    <property type="entry name" value="UTase_glnD"/>
    <property type="match status" value="1"/>
</dbReference>
<dbReference type="Gene3D" id="3.30.70.260">
    <property type="match status" value="1"/>
</dbReference>
<name>A0A841LDJ0_9SPHN</name>
<protein>
    <recommendedName>
        <fullName evidence="7">Bifunctional uridylyltransferase/uridylyl-removing enzyme</fullName>
        <shortName evidence="7">UTase/UR</shortName>
    </recommendedName>
    <alternativeName>
        <fullName evidence="7">Bifunctional [protein-PII] modification enzyme</fullName>
    </alternativeName>
    <alternativeName>
        <fullName evidence="7">Bifunctional nitrogen sensor protein</fullName>
    </alternativeName>
    <domain>
        <recommendedName>
            <fullName evidence="7">[Protein-PII] uridylyltransferase</fullName>
            <shortName evidence="7">PII uridylyltransferase</shortName>
            <shortName evidence="7">UTase</shortName>
            <ecNumber evidence="7">2.7.7.59</ecNumber>
        </recommendedName>
    </domain>
    <domain>
        <recommendedName>
            <fullName evidence="7">[Protein-PII]-UMP uridylyl-removing enzyme</fullName>
            <shortName evidence="7">UR</shortName>
            <ecNumber evidence="7">3.1.4.-</ecNumber>
        </recommendedName>
    </domain>
</protein>
<evidence type="ECO:0000313" key="10">
    <source>
        <dbReference type="EMBL" id="MBB6227875.1"/>
    </source>
</evidence>
<dbReference type="InterPro" id="IPR006674">
    <property type="entry name" value="HD_domain"/>
</dbReference>
<dbReference type="InterPro" id="IPR003607">
    <property type="entry name" value="HD/PDEase_dom"/>
</dbReference>
<comment type="catalytic activity">
    <reaction evidence="7">
        <text>[protein-PII]-L-tyrosine + UTP = [protein-PII]-uridylyl-L-tyrosine + diphosphate</text>
        <dbReference type="Rhea" id="RHEA:13673"/>
        <dbReference type="Rhea" id="RHEA-COMP:12147"/>
        <dbReference type="Rhea" id="RHEA-COMP:12148"/>
        <dbReference type="ChEBI" id="CHEBI:33019"/>
        <dbReference type="ChEBI" id="CHEBI:46398"/>
        <dbReference type="ChEBI" id="CHEBI:46858"/>
        <dbReference type="ChEBI" id="CHEBI:90602"/>
        <dbReference type="EC" id="2.7.7.59"/>
    </reaction>
</comment>
<dbReference type="PANTHER" id="PTHR47320:SF1">
    <property type="entry name" value="BIFUNCTIONAL URIDYLYLTRANSFERASE_URIDYLYL-REMOVING ENZYME"/>
    <property type="match status" value="1"/>
</dbReference>
<comment type="similarity">
    <text evidence="7">Belongs to the GlnD family.</text>
</comment>
<dbReference type="SUPFAM" id="SSF55021">
    <property type="entry name" value="ACT-like"/>
    <property type="match status" value="2"/>
</dbReference>
<evidence type="ECO:0000256" key="7">
    <source>
        <dbReference type="HAMAP-Rule" id="MF_00277"/>
    </source>
</evidence>
<keyword evidence="4 7" id="KW-0378">Hydrolase</keyword>
<comment type="caution">
    <text evidence="10">The sequence shown here is derived from an EMBL/GenBank/DDBJ whole genome shotgun (WGS) entry which is preliminary data.</text>
</comment>
<dbReference type="SUPFAM" id="SSF109604">
    <property type="entry name" value="HD-domain/PDEase-like"/>
    <property type="match status" value="1"/>
</dbReference>
<dbReference type="PROSITE" id="PS51831">
    <property type="entry name" value="HD"/>
    <property type="match status" value="1"/>
</dbReference>
<dbReference type="PIRSF" id="PIRSF006288">
    <property type="entry name" value="PII_uridyltransf"/>
    <property type="match status" value="1"/>
</dbReference>
<comment type="caution">
    <text evidence="7">Lacks conserved residue(s) required for the propagation of feature annotation.</text>
</comment>
<sequence>MASRAVSPALMAVTTRRAIIDRRALADGLDTTLAALPDYTSRRAALTATLIEALALGSAEITRRLHENPAKGLELAGARAFLIDQLIRIAFDAITTRLYPASNRTSAERIALIAVGGYGRGQMAPFSDIDLLFLTPWKRTGWGEQIIETMLYLLWDLGLKVGHATRSIDELIRFVREDVSTRTAFLEARFVWGDQPLYEEAVARFRREVVSGTARAFITAKLAERDTRHQRMGDSRYLVEPNLKEGKGALRDLHTLGWIGRYVHDAENVSALVDKGLLTAAEARQFRRAESFLWAVRINLHDIAGRAEERLTFDVQPELARRLGYADRAGLAAVERFMRHYFLMVRTVGDLTGLFLAQLEEQTSRLAWLPGLTRKPGRLNGFTLRRGQIGVPSDDFFRAEPSRLIEMFALAAREALPIHPQAMRQAARDSVLIDDRVRRDKAANGWFLEILCNRQEPDKVLRLLNEAGVFGRFIPDFGRIVARMQYDMYHHYTVDEHSIRAIGLIARIADGTLRAEHKLTHALLQQLASRRVLHVAVLLHDIAKGRGGDHSELGADIAMKLCPRLGLTAAETETVAWLVRHHLLMSRTAFKRDLADFKTILDFAEAVASPERLRLLLILTVVDIRAVGPGVWNAWKGQLLRELYEAAEEVLRRGHKQKGRAERIAERQTALAQAMGWSPDAASRHARRFTDSYWIAETPDVLAANAALIAEAEAAGKPLAIATRPDPDSGTTLVTIHAADHPGLFYRIAGAISLAGANILDARIHTTRDGQAVDNFTIADPLGQPFSEAQQLARLERIIHDVLTGRIRLADRLAARPLARRRAEVFQVQPYVIFDNLASNRYTVVEVGAADRPALLYALTRALFDGKATIHSAHIATWGERATDTFYLTDLTGQKIIDTARLAALEKRLLTAAGVTLKRSVAAPVPERAAAE</sequence>
<feature type="domain" description="ACT" evidence="8">
    <location>
        <begin position="733"/>
        <end position="810"/>
    </location>
</feature>
<dbReference type="Pfam" id="PF01909">
    <property type="entry name" value="NTP_transf_2"/>
    <property type="match status" value="1"/>
</dbReference>
<dbReference type="SUPFAM" id="SSF81301">
    <property type="entry name" value="Nucleotidyltransferase"/>
    <property type="match status" value="1"/>
</dbReference>
<proteinExistence type="inferred from homology"/>
<dbReference type="InterPro" id="IPR010043">
    <property type="entry name" value="UTase/UR"/>
</dbReference>
<dbReference type="InterPro" id="IPR013546">
    <property type="entry name" value="PII_UdlTrfase/GS_AdlTrfase"/>
</dbReference>
<dbReference type="EC" id="3.1.4.-" evidence="7"/>
<evidence type="ECO:0000313" key="11">
    <source>
        <dbReference type="Proteomes" id="UP000538147"/>
    </source>
</evidence>
<keyword evidence="3" id="KW-0677">Repeat</keyword>
<dbReference type="InterPro" id="IPR002934">
    <property type="entry name" value="Polymerase_NTP_transf_dom"/>
</dbReference>
<dbReference type="EC" id="2.7.7.59" evidence="7"/>
<keyword evidence="11" id="KW-1185">Reference proteome</keyword>
<evidence type="ECO:0000256" key="2">
    <source>
        <dbReference type="ARBA" id="ARBA00022695"/>
    </source>
</evidence>
<dbReference type="Gene3D" id="1.10.3090.10">
    <property type="entry name" value="cca-adding enzyme, domain 2"/>
    <property type="match status" value="1"/>
</dbReference>
<dbReference type="Pfam" id="PF08335">
    <property type="entry name" value="GlnD_UR_UTase"/>
    <property type="match status" value="1"/>
</dbReference>
<dbReference type="Pfam" id="PF01842">
    <property type="entry name" value="ACT"/>
    <property type="match status" value="1"/>
</dbReference>
<dbReference type="InterPro" id="IPR002912">
    <property type="entry name" value="ACT_dom"/>
</dbReference>
<accession>A0A841LDJ0</accession>
<dbReference type="PANTHER" id="PTHR47320">
    <property type="entry name" value="BIFUNCTIONAL URIDYLYLTRANSFERASE/URIDYLYL-REMOVING ENZYME"/>
    <property type="match status" value="1"/>
</dbReference>
<feature type="domain" description="ACT" evidence="8">
    <location>
        <begin position="844"/>
        <end position="923"/>
    </location>
</feature>
<evidence type="ECO:0000259" key="9">
    <source>
        <dbReference type="PROSITE" id="PS51831"/>
    </source>
</evidence>
<dbReference type="Pfam" id="PF01966">
    <property type="entry name" value="HD"/>
    <property type="match status" value="1"/>
</dbReference>
<evidence type="ECO:0000256" key="6">
    <source>
        <dbReference type="ARBA" id="ARBA00023268"/>
    </source>
</evidence>
<keyword evidence="6 7" id="KW-0511">Multifunctional enzyme</keyword>
<dbReference type="CDD" id="cd05401">
    <property type="entry name" value="NT_GlnE_GlnD_like"/>
    <property type="match status" value="1"/>
</dbReference>
<gene>
    <name evidence="7" type="primary">glnD</name>
    <name evidence="10" type="ORF">FHS79_002056</name>
</gene>
<comment type="activity regulation">
    <text evidence="7">Uridylyltransferase (UTase) activity is inhibited by glutamine, while glutamine activates uridylyl-removing (UR) activity.</text>
</comment>
<comment type="cofactor">
    <cofactor evidence="7">
        <name>Mg(2+)</name>
        <dbReference type="ChEBI" id="CHEBI:18420"/>
    </cofactor>
</comment>
<dbReference type="InterPro" id="IPR045865">
    <property type="entry name" value="ACT-like_dom_sf"/>
</dbReference>
<feature type="domain" description="HD" evidence="9">
    <location>
        <begin position="494"/>
        <end position="610"/>
    </location>
</feature>
<comment type="function">
    <text evidence="7">Modifies, by uridylylation and deuridylylation, the PII regulatory proteins (GlnB and homologs), in response to the nitrogen status of the cell that GlnD senses through the glutamine level. Under low glutamine levels, catalyzes the conversion of the PII proteins and UTP to PII-UMP and PPi, while under higher glutamine levels, GlnD hydrolyzes PII-UMP to PII and UMP (deuridylylation). Thus, controls uridylylation state and activity of the PII proteins, and plays an important role in the regulation of nitrogen metabolism.</text>
</comment>
<dbReference type="Proteomes" id="UP000538147">
    <property type="component" value="Unassembled WGS sequence"/>
</dbReference>
<dbReference type="GO" id="GO:0008773">
    <property type="term" value="F:[protein-PII] uridylyltransferase activity"/>
    <property type="evidence" value="ECO:0007669"/>
    <property type="project" value="UniProtKB-UniRule"/>
</dbReference>
<keyword evidence="5 7" id="KW-0460">Magnesium</keyword>
<dbReference type="NCBIfam" id="NF003467">
    <property type="entry name" value="PRK05092.1"/>
    <property type="match status" value="1"/>
</dbReference>
<dbReference type="SUPFAM" id="SSF81593">
    <property type="entry name" value="Nucleotidyltransferase substrate binding subunit/domain"/>
    <property type="match status" value="1"/>
</dbReference>
<dbReference type="CDD" id="cd00077">
    <property type="entry name" value="HDc"/>
    <property type="match status" value="1"/>
</dbReference>